<organism evidence="2 3">
    <name type="scientific">Brucella endophytica</name>
    <dbReference type="NCBI Taxonomy" id="1963359"/>
    <lineage>
        <taxon>Bacteria</taxon>
        <taxon>Pseudomonadati</taxon>
        <taxon>Pseudomonadota</taxon>
        <taxon>Alphaproteobacteria</taxon>
        <taxon>Hyphomicrobiales</taxon>
        <taxon>Brucellaceae</taxon>
        <taxon>Brucella/Ochrobactrum group</taxon>
        <taxon>Brucella</taxon>
    </lineage>
</organism>
<dbReference type="EMBL" id="BMHH01000029">
    <property type="protein sequence ID" value="GGB10330.1"/>
    <property type="molecule type" value="Genomic_DNA"/>
</dbReference>
<reference evidence="2" key="2">
    <citation type="submission" date="2020-09" db="EMBL/GenBank/DDBJ databases">
        <authorList>
            <person name="Sun Q."/>
            <person name="Zhou Y."/>
        </authorList>
    </citation>
    <scope>NUCLEOTIDE SEQUENCE</scope>
    <source>
        <strain evidence="2">CGMCC 1.15082</strain>
    </source>
</reference>
<dbReference type="Pfam" id="PF15919">
    <property type="entry name" value="HicB_lk_antitox"/>
    <property type="match status" value="1"/>
</dbReference>
<proteinExistence type="predicted"/>
<evidence type="ECO:0000313" key="3">
    <source>
        <dbReference type="Proteomes" id="UP000646478"/>
    </source>
</evidence>
<accession>A0A916SP04</accession>
<gene>
    <name evidence="2" type="primary">hicB</name>
    <name evidence="2" type="ORF">GCM10011491_42850</name>
</gene>
<dbReference type="RefSeq" id="WP_188826225.1">
    <property type="nucleotide sequence ID" value="NZ_BMHH01000029.1"/>
</dbReference>
<evidence type="ECO:0000313" key="2">
    <source>
        <dbReference type="EMBL" id="GGB10330.1"/>
    </source>
</evidence>
<dbReference type="InterPro" id="IPR035069">
    <property type="entry name" value="TTHA1013/TTHA0281-like"/>
</dbReference>
<dbReference type="SUPFAM" id="SSF143100">
    <property type="entry name" value="TTHA1013/TTHA0281-like"/>
    <property type="match status" value="1"/>
</dbReference>
<comment type="caution">
    <text evidence="2">The sequence shown here is derived from an EMBL/GenBank/DDBJ whole genome shotgun (WGS) entry which is preliminary data.</text>
</comment>
<reference evidence="2" key="1">
    <citation type="journal article" date="2014" name="Int. J. Syst. Evol. Microbiol.">
        <title>Complete genome sequence of Corynebacterium casei LMG S-19264T (=DSM 44701T), isolated from a smear-ripened cheese.</title>
        <authorList>
            <consortium name="US DOE Joint Genome Institute (JGI-PGF)"/>
            <person name="Walter F."/>
            <person name="Albersmeier A."/>
            <person name="Kalinowski J."/>
            <person name="Ruckert C."/>
        </authorList>
    </citation>
    <scope>NUCLEOTIDE SEQUENCE</scope>
    <source>
        <strain evidence="2">CGMCC 1.15082</strain>
    </source>
</reference>
<name>A0A916SP04_9HYPH</name>
<feature type="domain" description="HicB-like antitoxin of toxin-antitoxin system" evidence="1">
    <location>
        <begin position="6"/>
        <end position="66"/>
    </location>
</feature>
<keyword evidence="3" id="KW-1185">Reference proteome</keyword>
<dbReference type="AlphaFoldDB" id="A0A916SP04"/>
<sequence length="142" mass="15297">MKTYAYAAVFEPTEREGGFVVTFPDVPGAITEGDDMADARAMAADALGVILLVYLEKGWALPEAKAEGEMICPDAEVAAKIAVIETFRASGLSRLELARRLGKDEKEIRRMLDPNTATRLPLMTAALAIMGQRLVIGLEAAE</sequence>
<dbReference type="InterPro" id="IPR031807">
    <property type="entry name" value="HicB-like"/>
</dbReference>
<dbReference type="Gene3D" id="3.30.160.250">
    <property type="match status" value="1"/>
</dbReference>
<dbReference type="Proteomes" id="UP000646478">
    <property type="component" value="Unassembled WGS sequence"/>
</dbReference>
<protein>
    <submittedName>
        <fullName evidence="2">Antitoxin HicB</fullName>
    </submittedName>
</protein>
<evidence type="ECO:0000259" key="1">
    <source>
        <dbReference type="Pfam" id="PF15919"/>
    </source>
</evidence>